<evidence type="ECO:0000256" key="3">
    <source>
        <dbReference type="ARBA" id="ARBA00022475"/>
    </source>
</evidence>
<feature type="transmembrane region" description="Helical" evidence="7">
    <location>
        <begin position="185"/>
        <end position="207"/>
    </location>
</feature>
<keyword evidence="10" id="KW-1185">Reference proteome</keyword>
<organism evidence="9 10">
    <name type="scientific">Paenibacillus sabuli</name>
    <dbReference type="NCBI Taxonomy" id="2772509"/>
    <lineage>
        <taxon>Bacteria</taxon>
        <taxon>Bacillati</taxon>
        <taxon>Bacillota</taxon>
        <taxon>Bacilli</taxon>
        <taxon>Bacillales</taxon>
        <taxon>Paenibacillaceae</taxon>
        <taxon>Paenibacillus</taxon>
    </lineage>
</organism>
<evidence type="ECO:0000313" key="10">
    <source>
        <dbReference type="Proteomes" id="UP000621560"/>
    </source>
</evidence>
<feature type="domain" description="ABC transmembrane type-1" evidence="8">
    <location>
        <begin position="77"/>
        <end position="279"/>
    </location>
</feature>
<reference evidence="9" key="1">
    <citation type="submission" date="2020-09" db="EMBL/GenBank/DDBJ databases">
        <title>A novel bacterium of genus Paenibacillus, isolated from South China Sea.</title>
        <authorList>
            <person name="Huang H."/>
            <person name="Mo K."/>
            <person name="Hu Y."/>
        </authorList>
    </citation>
    <scope>NUCLEOTIDE SEQUENCE</scope>
    <source>
        <strain evidence="9">IB182496</strain>
    </source>
</reference>
<feature type="transmembrane region" description="Helical" evidence="7">
    <location>
        <begin position="80"/>
        <end position="100"/>
    </location>
</feature>
<keyword evidence="6 7" id="KW-0472">Membrane</keyword>
<evidence type="ECO:0000256" key="4">
    <source>
        <dbReference type="ARBA" id="ARBA00022692"/>
    </source>
</evidence>
<dbReference type="CDD" id="cd06261">
    <property type="entry name" value="TM_PBP2"/>
    <property type="match status" value="1"/>
</dbReference>
<keyword evidence="2 7" id="KW-0813">Transport</keyword>
<evidence type="ECO:0000256" key="2">
    <source>
        <dbReference type="ARBA" id="ARBA00022448"/>
    </source>
</evidence>
<dbReference type="PANTHER" id="PTHR43744:SF9">
    <property type="entry name" value="POLYGALACTURONAN_RHAMNOGALACTURONAN TRANSPORT SYSTEM PERMEASE PROTEIN YTCP"/>
    <property type="match status" value="1"/>
</dbReference>
<dbReference type="PANTHER" id="PTHR43744">
    <property type="entry name" value="ABC TRANSPORTER PERMEASE PROTEIN MG189-RELATED-RELATED"/>
    <property type="match status" value="1"/>
</dbReference>
<accession>A0A927BQS5</accession>
<dbReference type="GO" id="GO:0055085">
    <property type="term" value="P:transmembrane transport"/>
    <property type="evidence" value="ECO:0007669"/>
    <property type="project" value="InterPro"/>
</dbReference>
<dbReference type="Gene3D" id="1.10.3720.10">
    <property type="entry name" value="MetI-like"/>
    <property type="match status" value="1"/>
</dbReference>
<feature type="transmembrane region" description="Helical" evidence="7">
    <location>
        <begin position="144"/>
        <end position="164"/>
    </location>
</feature>
<evidence type="ECO:0000256" key="1">
    <source>
        <dbReference type="ARBA" id="ARBA00004651"/>
    </source>
</evidence>
<sequence length="297" mass="33331">MSWFSRMTRGEAAFQVVAVVLVTLLGVTTLYPFIHVLSVSLSSPSEAMRPGVHLWPKALTLDAYVHAVRLNGIWIGFANTIYRTVIGTLLSVFVMSLGAYALSKKHLPHRSAYTMLVVVTMFFSGGLIPMFLLMKGIGLYDTRWALIIPGLFNTFYMLIMRNFFMSIPGELEESAKMDGAGDFRVLFQLVLPLSKPILATISLWLAVHHWNEWFNGLIYIQDQSKVVLQIYLRRLIVENNDSDVQFLMEQATGSMAQIVPETIKAAVLMIGTIPILLIFPFIQKHFVKGIMLGSIKG</sequence>
<comment type="similarity">
    <text evidence="7">Belongs to the binding-protein-dependent transport system permease family.</text>
</comment>
<gene>
    <name evidence="9" type="ORF">IDH44_07450</name>
</gene>
<dbReference type="Proteomes" id="UP000621560">
    <property type="component" value="Unassembled WGS sequence"/>
</dbReference>
<evidence type="ECO:0000256" key="6">
    <source>
        <dbReference type="ARBA" id="ARBA00023136"/>
    </source>
</evidence>
<evidence type="ECO:0000313" key="9">
    <source>
        <dbReference type="EMBL" id="MBD2845021.1"/>
    </source>
</evidence>
<dbReference type="EMBL" id="JACXIZ010000013">
    <property type="protein sequence ID" value="MBD2845021.1"/>
    <property type="molecule type" value="Genomic_DNA"/>
</dbReference>
<dbReference type="GO" id="GO:0005886">
    <property type="term" value="C:plasma membrane"/>
    <property type="evidence" value="ECO:0007669"/>
    <property type="project" value="UniProtKB-SubCell"/>
</dbReference>
<protein>
    <submittedName>
        <fullName evidence="9">Carbohydrate ABC transporter permease</fullName>
    </submittedName>
</protein>
<dbReference type="AlphaFoldDB" id="A0A927BQS5"/>
<dbReference type="SUPFAM" id="SSF161098">
    <property type="entry name" value="MetI-like"/>
    <property type="match status" value="1"/>
</dbReference>
<feature type="transmembrane region" description="Helical" evidence="7">
    <location>
        <begin position="12"/>
        <end position="34"/>
    </location>
</feature>
<proteinExistence type="inferred from homology"/>
<dbReference type="RefSeq" id="WP_190916213.1">
    <property type="nucleotide sequence ID" value="NZ_JACXIZ010000013.1"/>
</dbReference>
<evidence type="ECO:0000256" key="5">
    <source>
        <dbReference type="ARBA" id="ARBA00022989"/>
    </source>
</evidence>
<keyword evidence="5 7" id="KW-1133">Transmembrane helix</keyword>
<dbReference type="InterPro" id="IPR000515">
    <property type="entry name" value="MetI-like"/>
</dbReference>
<feature type="transmembrane region" description="Helical" evidence="7">
    <location>
        <begin position="112"/>
        <end position="132"/>
    </location>
</feature>
<evidence type="ECO:0000259" key="8">
    <source>
        <dbReference type="PROSITE" id="PS50928"/>
    </source>
</evidence>
<dbReference type="PROSITE" id="PS50928">
    <property type="entry name" value="ABC_TM1"/>
    <property type="match status" value="1"/>
</dbReference>
<comment type="caution">
    <text evidence="9">The sequence shown here is derived from an EMBL/GenBank/DDBJ whole genome shotgun (WGS) entry which is preliminary data.</text>
</comment>
<evidence type="ECO:0000256" key="7">
    <source>
        <dbReference type="RuleBase" id="RU363032"/>
    </source>
</evidence>
<name>A0A927BQS5_9BACL</name>
<dbReference type="InterPro" id="IPR035906">
    <property type="entry name" value="MetI-like_sf"/>
</dbReference>
<keyword evidence="4 7" id="KW-0812">Transmembrane</keyword>
<feature type="transmembrane region" description="Helical" evidence="7">
    <location>
        <begin position="263"/>
        <end position="282"/>
    </location>
</feature>
<dbReference type="Pfam" id="PF00528">
    <property type="entry name" value="BPD_transp_1"/>
    <property type="match status" value="1"/>
</dbReference>
<comment type="subcellular location">
    <subcellularLocation>
        <location evidence="1 7">Cell membrane</location>
        <topology evidence="1 7">Multi-pass membrane protein</topology>
    </subcellularLocation>
</comment>
<keyword evidence="3" id="KW-1003">Cell membrane</keyword>